<proteinExistence type="predicted"/>
<dbReference type="AlphaFoldDB" id="A0A7W5UJK4"/>
<organism evidence="1 2">
    <name type="scientific">Alloprevotella rava</name>
    <dbReference type="NCBI Taxonomy" id="671218"/>
    <lineage>
        <taxon>Bacteria</taxon>
        <taxon>Pseudomonadati</taxon>
        <taxon>Bacteroidota</taxon>
        <taxon>Bacteroidia</taxon>
        <taxon>Bacteroidales</taxon>
        <taxon>Prevotellaceae</taxon>
        <taxon>Alloprevotella</taxon>
    </lineage>
</organism>
<dbReference type="Pfam" id="PF04390">
    <property type="entry name" value="LptE"/>
    <property type="match status" value="1"/>
</dbReference>
<dbReference type="EMBL" id="JACICA010000004">
    <property type="protein sequence ID" value="MBB3702628.1"/>
    <property type="molecule type" value="Genomic_DNA"/>
</dbReference>
<evidence type="ECO:0000313" key="2">
    <source>
        <dbReference type="Proteomes" id="UP000541425"/>
    </source>
</evidence>
<dbReference type="RefSeq" id="WP_183695902.1">
    <property type="nucleotide sequence ID" value="NZ_JACICA010000004.1"/>
</dbReference>
<protein>
    <submittedName>
        <fullName evidence="1">Outer membrane lipopolysaccharide assembly protein LptE/RlpB</fullName>
    </submittedName>
</protein>
<dbReference type="GO" id="GO:0043165">
    <property type="term" value="P:Gram-negative-bacterium-type cell outer membrane assembly"/>
    <property type="evidence" value="ECO:0007669"/>
    <property type="project" value="InterPro"/>
</dbReference>
<dbReference type="Proteomes" id="UP000541425">
    <property type="component" value="Unassembled WGS sequence"/>
</dbReference>
<name>A0A7W5UJK4_9BACT</name>
<reference evidence="1 2" key="1">
    <citation type="submission" date="2020-08" db="EMBL/GenBank/DDBJ databases">
        <title>Genomic Encyclopedia of Type Strains, Phase IV (KMG-IV): sequencing the most valuable type-strain genomes for metagenomic binning, comparative biology and taxonomic classification.</title>
        <authorList>
            <person name="Goeker M."/>
        </authorList>
    </citation>
    <scope>NUCLEOTIDE SEQUENCE [LARGE SCALE GENOMIC DNA]</scope>
    <source>
        <strain evidence="1 2">DSM 22548</strain>
    </source>
</reference>
<accession>A0A7W5UJK4</accession>
<evidence type="ECO:0000313" key="1">
    <source>
        <dbReference type="EMBL" id="MBB3702628.1"/>
    </source>
</evidence>
<dbReference type="InterPro" id="IPR007485">
    <property type="entry name" value="LPS_assembly_LptE"/>
</dbReference>
<dbReference type="PROSITE" id="PS51257">
    <property type="entry name" value="PROKAR_LIPOPROTEIN"/>
    <property type="match status" value="1"/>
</dbReference>
<dbReference type="GO" id="GO:0019867">
    <property type="term" value="C:outer membrane"/>
    <property type="evidence" value="ECO:0007669"/>
    <property type="project" value="InterPro"/>
</dbReference>
<dbReference type="Gene3D" id="3.30.160.150">
    <property type="entry name" value="Lipoprotein like domain"/>
    <property type="match status" value="1"/>
</dbReference>
<gene>
    <name evidence="1" type="ORF">FHS60_001091</name>
</gene>
<sequence>MVWKAKRHLSDLLLCMMLFLLSACSIKYQLTGTSINYDVIKSIQIDKVPNRAPYGWAPMESMFNNKLQDIYANQTRLRLVKRGGDLHISGEITAYDQYNKAVSANGFASQVQLRITVNIRFQNNKTNQSWEKQFSATTQYDSSQQLATVQERLVTEMIADLTDQIFNATVADW</sequence>
<comment type="caution">
    <text evidence="1">The sequence shown here is derived from an EMBL/GenBank/DDBJ whole genome shotgun (WGS) entry which is preliminary data.</text>
</comment>